<name>A0A1G2KZQ4_9BACT</name>
<keyword evidence="1" id="KW-0472">Membrane</keyword>
<evidence type="ECO:0000256" key="1">
    <source>
        <dbReference type="SAM" id="Phobius"/>
    </source>
</evidence>
<feature type="transmembrane region" description="Helical" evidence="1">
    <location>
        <begin position="81"/>
        <end position="105"/>
    </location>
</feature>
<dbReference type="EMBL" id="MHQL01000003">
    <property type="protein sequence ID" value="OHA03992.1"/>
    <property type="molecule type" value="Genomic_DNA"/>
</dbReference>
<feature type="transmembrane region" description="Helical" evidence="1">
    <location>
        <begin position="21"/>
        <end position="42"/>
    </location>
</feature>
<sequence>MFKHLTEFSYQRTAKEAFGFYLAYLVIIILLGMLSGGIAGVAVGPTDNDFDMGVRIGTVFAILASLILTTLVVYKKKLHQNFLYVLLVIVAGGLAILGGGILGLIPAAYLTTKPVEEAASRGALTPPQQPA</sequence>
<reference evidence="2 3" key="1">
    <citation type="journal article" date="2016" name="Nat. Commun.">
        <title>Thousands of microbial genomes shed light on interconnected biogeochemical processes in an aquifer system.</title>
        <authorList>
            <person name="Anantharaman K."/>
            <person name="Brown C.T."/>
            <person name="Hug L.A."/>
            <person name="Sharon I."/>
            <person name="Castelle C.J."/>
            <person name="Probst A.J."/>
            <person name="Thomas B.C."/>
            <person name="Singh A."/>
            <person name="Wilkins M.J."/>
            <person name="Karaoz U."/>
            <person name="Brodie E.L."/>
            <person name="Williams K.H."/>
            <person name="Hubbard S.S."/>
            <person name="Banfield J.F."/>
        </authorList>
    </citation>
    <scope>NUCLEOTIDE SEQUENCE [LARGE SCALE GENOMIC DNA]</scope>
</reference>
<organism evidence="2 3">
    <name type="scientific">Candidatus Sungbacteria bacterium RIFCSPHIGHO2_02_FULL_51_29</name>
    <dbReference type="NCBI Taxonomy" id="1802273"/>
    <lineage>
        <taxon>Bacteria</taxon>
        <taxon>Candidatus Sungiibacteriota</taxon>
    </lineage>
</organism>
<accession>A0A1G2KZQ4</accession>
<gene>
    <name evidence="2" type="ORF">A3C16_03050</name>
</gene>
<dbReference type="Proteomes" id="UP000177811">
    <property type="component" value="Unassembled WGS sequence"/>
</dbReference>
<comment type="caution">
    <text evidence="2">The sequence shown here is derived from an EMBL/GenBank/DDBJ whole genome shotgun (WGS) entry which is preliminary data.</text>
</comment>
<feature type="transmembrane region" description="Helical" evidence="1">
    <location>
        <begin position="54"/>
        <end position="74"/>
    </location>
</feature>
<evidence type="ECO:0000313" key="2">
    <source>
        <dbReference type="EMBL" id="OHA03992.1"/>
    </source>
</evidence>
<dbReference type="AlphaFoldDB" id="A0A1G2KZQ4"/>
<keyword evidence="1" id="KW-1133">Transmembrane helix</keyword>
<keyword evidence="1" id="KW-0812">Transmembrane</keyword>
<proteinExistence type="predicted"/>
<evidence type="ECO:0000313" key="3">
    <source>
        <dbReference type="Proteomes" id="UP000177811"/>
    </source>
</evidence>
<protein>
    <submittedName>
        <fullName evidence="2">Uncharacterized protein</fullName>
    </submittedName>
</protein>